<evidence type="ECO:0000256" key="5">
    <source>
        <dbReference type="SAM" id="MobiDB-lite"/>
    </source>
</evidence>
<keyword evidence="8" id="KW-1185">Reference proteome</keyword>
<dbReference type="PANTHER" id="PTHR30329">
    <property type="entry name" value="STATOR ELEMENT OF FLAGELLAR MOTOR COMPLEX"/>
    <property type="match status" value="1"/>
</dbReference>
<evidence type="ECO:0000313" key="7">
    <source>
        <dbReference type="EMBL" id="TSJ40980.1"/>
    </source>
</evidence>
<evidence type="ECO:0000256" key="2">
    <source>
        <dbReference type="ARBA" id="ARBA00023136"/>
    </source>
</evidence>
<keyword evidence="3" id="KW-0998">Cell outer membrane</keyword>
<dbReference type="InterPro" id="IPR006664">
    <property type="entry name" value="OMP_bac"/>
</dbReference>
<dbReference type="OrthoDB" id="9782229at2"/>
<comment type="subcellular location">
    <subcellularLocation>
        <location evidence="1">Cell outer membrane</location>
    </subcellularLocation>
</comment>
<accession>A0A556MM46</accession>
<dbReference type="PANTHER" id="PTHR30329:SF21">
    <property type="entry name" value="LIPOPROTEIN YIAD-RELATED"/>
    <property type="match status" value="1"/>
</dbReference>
<keyword evidence="2 4" id="KW-0472">Membrane</keyword>
<dbReference type="Pfam" id="PF00691">
    <property type="entry name" value="OmpA"/>
    <property type="match status" value="1"/>
</dbReference>
<dbReference type="GO" id="GO:0009279">
    <property type="term" value="C:cell outer membrane"/>
    <property type="evidence" value="ECO:0007669"/>
    <property type="project" value="UniProtKB-SubCell"/>
</dbReference>
<evidence type="ECO:0000256" key="4">
    <source>
        <dbReference type="PROSITE-ProRule" id="PRU00473"/>
    </source>
</evidence>
<evidence type="ECO:0000256" key="3">
    <source>
        <dbReference type="ARBA" id="ARBA00023237"/>
    </source>
</evidence>
<feature type="domain" description="OmpA-like" evidence="6">
    <location>
        <begin position="47"/>
        <end position="160"/>
    </location>
</feature>
<dbReference type="Gene3D" id="3.30.1330.60">
    <property type="entry name" value="OmpA-like domain"/>
    <property type="match status" value="1"/>
</dbReference>
<dbReference type="PROSITE" id="PS51123">
    <property type="entry name" value="OMPA_2"/>
    <property type="match status" value="1"/>
</dbReference>
<feature type="region of interest" description="Disordered" evidence="5">
    <location>
        <begin position="138"/>
        <end position="160"/>
    </location>
</feature>
<dbReference type="AlphaFoldDB" id="A0A556MM46"/>
<name>A0A556MM46_9SPHI</name>
<organism evidence="7 8">
    <name type="scientific">Mucilaginibacter corticis</name>
    <dbReference type="NCBI Taxonomy" id="2597670"/>
    <lineage>
        <taxon>Bacteria</taxon>
        <taxon>Pseudomonadati</taxon>
        <taxon>Bacteroidota</taxon>
        <taxon>Sphingobacteriia</taxon>
        <taxon>Sphingobacteriales</taxon>
        <taxon>Sphingobacteriaceae</taxon>
        <taxon>Mucilaginibacter</taxon>
    </lineage>
</organism>
<gene>
    <name evidence="7" type="ORF">FO440_14700</name>
</gene>
<dbReference type="EMBL" id="VLPK01000002">
    <property type="protein sequence ID" value="TSJ40980.1"/>
    <property type="molecule type" value="Genomic_DNA"/>
</dbReference>
<dbReference type="InterPro" id="IPR050330">
    <property type="entry name" value="Bact_OuterMem_StrucFunc"/>
</dbReference>
<sequence>MKNFIKQAWYVLAGTGLILTSSAFRVPGPAKISKNKSLSSKSAKTGSLRRADFNFKNIQFDFNKASIKKSYYSELDMVASKLKSTKASLKVSGHADNRGSYLVNWKLSQARAESVKQYIAGKGCDTSKIAATEFGDTKPIASNRTREGRQKNRRVEIEAY</sequence>
<dbReference type="Proteomes" id="UP000318733">
    <property type="component" value="Unassembled WGS sequence"/>
</dbReference>
<evidence type="ECO:0000313" key="8">
    <source>
        <dbReference type="Proteomes" id="UP000318733"/>
    </source>
</evidence>
<dbReference type="InterPro" id="IPR036737">
    <property type="entry name" value="OmpA-like_sf"/>
</dbReference>
<feature type="compositionally biased region" description="Basic and acidic residues" evidence="5">
    <location>
        <begin position="144"/>
        <end position="160"/>
    </location>
</feature>
<dbReference type="CDD" id="cd07185">
    <property type="entry name" value="OmpA_C-like"/>
    <property type="match status" value="1"/>
</dbReference>
<proteinExistence type="predicted"/>
<evidence type="ECO:0000259" key="6">
    <source>
        <dbReference type="PROSITE" id="PS51123"/>
    </source>
</evidence>
<protein>
    <submittedName>
        <fullName evidence="7">OmpA family protein</fullName>
    </submittedName>
</protein>
<dbReference type="RefSeq" id="WP_144249018.1">
    <property type="nucleotide sequence ID" value="NZ_VLPK01000002.1"/>
</dbReference>
<evidence type="ECO:0000256" key="1">
    <source>
        <dbReference type="ARBA" id="ARBA00004442"/>
    </source>
</evidence>
<dbReference type="InterPro" id="IPR006665">
    <property type="entry name" value="OmpA-like"/>
</dbReference>
<dbReference type="SUPFAM" id="SSF103088">
    <property type="entry name" value="OmpA-like"/>
    <property type="match status" value="1"/>
</dbReference>
<dbReference type="PRINTS" id="PR01023">
    <property type="entry name" value="NAFLGMOTY"/>
</dbReference>
<dbReference type="PRINTS" id="PR01021">
    <property type="entry name" value="OMPADOMAIN"/>
</dbReference>
<comment type="caution">
    <text evidence="7">The sequence shown here is derived from an EMBL/GenBank/DDBJ whole genome shotgun (WGS) entry which is preliminary data.</text>
</comment>
<reference evidence="7 8" key="1">
    <citation type="submission" date="2019-07" db="EMBL/GenBank/DDBJ databases">
        <authorList>
            <person name="Huq M.A."/>
        </authorList>
    </citation>
    <scope>NUCLEOTIDE SEQUENCE [LARGE SCALE GENOMIC DNA]</scope>
    <source>
        <strain evidence="7 8">MAH-19</strain>
    </source>
</reference>